<proteinExistence type="predicted"/>
<evidence type="ECO:0000313" key="3">
    <source>
        <dbReference type="Proteomes" id="UP000008068"/>
    </source>
</evidence>
<dbReference type="InParanoid" id="G0MHP4"/>
<gene>
    <name evidence="2" type="ORF">CAEBREN_01376</name>
</gene>
<feature type="region of interest" description="Disordered" evidence="1">
    <location>
        <begin position="1"/>
        <end position="33"/>
    </location>
</feature>
<accession>G0MHP4</accession>
<protein>
    <submittedName>
        <fullName evidence="2">Uncharacterized protein</fullName>
    </submittedName>
</protein>
<organism evidence="3">
    <name type="scientific">Caenorhabditis brenneri</name>
    <name type="common">Nematode worm</name>
    <dbReference type="NCBI Taxonomy" id="135651"/>
    <lineage>
        <taxon>Eukaryota</taxon>
        <taxon>Metazoa</taxon>
        <taxon>Ecdysozoa</taxon>
        <taxon>Nematoda</taxon>
        <taxon>Chromadorea</taxon>
        <taxon>Rhabditida</taxon>
        <taxon>Rhabditina</taxon>
        <taxon>Rhabditomorpha</taxon>
        <taxon>Rhabditoidea</taxon>
        <taxon>Rhabditidae</taxon>
        <taxon>Peloderinae</taxon>
        <taxon>Caenorhabditis</taxon>
    </lineage>
</organism>
<feature type="compositionally biased region" description="Basic and acidic residues" evidence="1">
    <location>
        <begin position="188"/>
        <end position="199"/>
    </location>
</feature>
<evidence type="ECO:0000256" key="1">
    <source>
        <dbReference type="SAM" id="MobiDB-lite"/>
    </source>
</evidence>
<name>G0MHP4_CAEBE</name>
<reference evidence="3" key="1">
    <citation type="submission" date="2011-07" db="EMBL/GenBank/DDBJ databases">
        <authorList>
            <consortium name="Caenorhabditis brenneri Sequencing and Analysis Consortium"/>
            <person name="Wilson R.K."/>
        </authorList>
    </citation>
    <scope>NUCLEOTIDE SEQUENCE [LARGE SCALE GENOMIC DNA]</scope>
    <source>
        <strain evidence="3">PB2801</strain>
    </source>
</reference>
<keyword evidence="3" id="KW-1185">Reference proteome</keyword>
<feature type="region of interest" description="Disordered" evidence="1">
    <location>
        <begin position="177"/>
        <end position="199"/>
    </location>
</feature>
<dbReference type="EMBL" id="GL379795">
    <property type="protein sequence ID" value="EGT59301.1"/>
    <property type="molecule type" value="Genomic_DNA"/>
</dbReference>
<dbReference type="AlphaFoldDB" id="G0MHP4"/>
<dbReference type="Proteomes" id="UP000008068">
    <property type="component" value="Unassembled WGS sequence"/>
</dbReference>
<sequence length="234" mass="25579">MESNQQPNKNRRPESQSTSPSTPPLVRPVPLSAEESRRLANQMPVNSPAQPVAPAPAGNGLNHSFRGFFPVTVPATTVITLALIDNSWRYTLFSTAVPPGINGEQYVTMLNMISRVLMCTPFTGPPLECPVVFTELCTNLLRSSLLSVARVENRPIIRNPSSCGKAHLAAMAVRPGLGNAGGQKSRKRQAENHEEDPVSRRIRDEACEALEEFLSKYPCSDVIDVFCAVPTRDE</sequence>
<dbReference type="HOGENOM" id="CLU_1185941_0_0_1"/>
<evidence type="ECO:0000313" key="2">
    <source>
        <dbReference type="EMBL" id="EGT59301.1"/>
    </source>
</evidence>